<evidence type="ECO:0000256" key="5">
    <source>
        <dbReference type="ARBA" id="ARBA00022989"/>
    </source>
</evidence>
<dbReference type="GO" id="GO:0015297">
    <property type="term" value="F:antiporter activity"/>
    <property type="evidence" value="ECO:0007669"/>
    <property type="project" value="InterPro"/>
</dbReference>
<evidence type="ECO:0000256" key="2">
    <source>
        <dbReference type="ARBA" id="ARBA00005551"/>
    </source>
</evidence>
<gene>
    <name evidence="9" type="ORF">A2Z33_01280</name>
</gene>
<evidence type="ECO:0000259" key="8">
    <source>
        <dbReference type="PROSITE" id="PS51201"/>
    </source>
</evidence>
<dbReference type="AlphaFoldDB" id="A0A1F5YP13"/>
<feature type="transmembrane region" description="Helical" evidence="7">
    <location>
        <begin position="181"/>
        <end position="203"/>
    </location>
</feature>
<dbReference type="Pfam" id="PF02254">
    <property type="entry name" value="TrkA_N"/>
    <property type="match status" value="1"/>
</dbReference>
<proteinExistence type="inferred from homology"/>
<dbReference type="GO" id="GO:0016020">
    <property type="term" value="C:membrane"/>
    <property type="evidence" value="ECO:0007669"/>
    <property type="project" value="UniProtKB-SubCell"/>
</dbReference>
<feature type="transmembrane region" description="Helical" evidence="7">
    <location>
        <begin position="114"/>
        <end position="136"/>
    </location>
</feature>
<feature type="transmembrane region" description="Helical" evidence="7">
    <location>
        <begin position="329"/>
        <end position="348"/>
    </location>
</feature>
<dbReference type="InterPro" id="IPR038770">
    <property type="entry name" value="Na+/solute_symporter_sf"/>
</dbReference>
<evidence type="ECO:0000256" key="3">
    <source>
        <dbReference type="ARBA" id="ARBA00022448"/>
    </source>
</evidence>
<protein>
    <recommendedName>
        <fullName evidence="8">RCK N-terminal domain-containing protein</fullName>
    </recommendedName>
</protein>
<reference evidence="9 10" key="1">
    <citation type="journal article" date="2016" name="Nat. Commun.">
        <title>Thousands of microbial genomes shed light on interconnected biogeochemical processes in an aquifer system.</title>
        <authorList>
            <person name="Anantharaman K."/>
            <person name="Brown C.T."/>
            <person name="Hug L.A."/>
            <person name="Sharon I."/>
            <person name="Castelle C.J."/>
            <person name="Probst A.J."/>
            <person name="Thomas B.C."/>
            <person name="Singh A."/>
            <person name="Wilkins M.J."/>
            <person name="Karaoz U."/>
            <person name="Brodie E.L."/>
            <person name="Williams K.H."/>
            <person name="Hubbard S.S."/>
            <person name="Banfield J.F."/>
        </authorList>
    </citation>
    <scope>NUCLEOTIDE SEQUENCE [LARGE SCALE GENOMIC DNA]</scope>
</reference>
<dbReference type="STRING" id="1798374.A2Z33_01280"/>
<dbReference type="SUPFAM" id="SSF51735">
    <property type="entry name" value="NAD(P)-binding Rossmann-fold domains"/>
    <property type="match status" value="1"/>
</dbReference>
<keyword evidence="3" id="KW-0813">Transport</keyword>
<dbReference type="Gene3D" id="3.40.50.720">
    <property type="entry name" value="NAD(P)-binding Rossmann-like Domain"/>
    <property type="match status" value="1"/>
</dbReference>
<feature type="domain" description="RCK N-terminal" evidence="8">
    <location>
        <begin position="416"/>
        <end position="532"/>
    </location>
</feature>
<keyword evidence="6 7" id="KW-0472">Membrane</keyword>
<keyword evidence="4 7" id="KW-0812">Transmembrane</keyword>
<dbReference type="GO" id="GO:1902600">
    <property type="term" value="P:proton transmembrane transport"/>
    <property type="evidence" value="ECO:0007669"/>
    <property type="project" value="InterPro"/>
</dbReference>
<organism evidence="9 10">
    <name type="scientific">Candidatus Gottesmanbacteria bacterium RBG_16_52_11</name>
    <dbReference type="NCBI Taxonomy" id="1798374"/>
    <lineage>
        <taxon>Bacteria</taxon>
        <taxon>Candidatus Gottesmaniibacteriota</taxon>
    </lineage>
</organism>
<evidence type="ECO:0000256" key="6">
    <source>
        <dbReference type="ARBA" id="ARBA00023136"/>
    </source>
</evidence>
<dbReference type="Pfam" id="PF00999">
    <property type="entry name" value="Na_H_Exchanger"/>
    <property type="match status" value="1"/>
</dbReference>
<dbReference type="Proteomes" id="UP000178448">
    <property type="component" value="Unassembled WGS sequence"/>
</dbReference>
<dbReference type="InterPro" id="IPR003148">
    <property type="entry name" value="RCK_N"/>
</dbReference>
<dbReference type="PANTHER" id="PTHR42751">
    <property type="entry name" value="SODIUM/HYDROGEN EXCHANGER FAMILY/TRKA DOMAIN PROTEIN"/>
    <property type="match status" value="1"/>
</dbReference>
<feature type="transmembrane region" description="Helical" evidence="7">
    <location>
        <begin position="6"/>
        <end position="26"/>
    </location>
</feature>
<feature type="transmembrane region" description="Helical" evidence="7">
    <location>
        <begin position="276"/>
        <end position="309"/>
    </location>
</feature>
<feature type="transmembrane region" description="Helical" evidence="7">
    <location>
        <begin position="223"/>
        <end position="256"/>
    </location>
</feature>
<feature type="transmembrane region" description="Helical" evidence="7">
    <location>
        <begin position="148"/>
        <end position="175"/>
    </location>
</feature>
<comment type="similarity">
    <text evidence="2">Belongs to the monovalent cation:proton antiporter 2 (CPA2) transporter (TC 2.A.37) family.</text>
</comment>
<name>A0A1F5YP13_9BACT</name>
<dbReference type="GO" id="GO:0006813">
    <property type="term" value="P:potassium ion transport"/>
    <property type="evidence" value="ECO:0007669"/>
    <property type="project" value="InterPro"/>
</dbReference>
<evidence type="ECO:0000256" key="4">
    <source>
        <dbReference type="ARBA" id="ARBA00022692"/>
    </source>
</evidence>
<evidence type="ECO:0000313" key="10">
    <source>
        <dbReference type="Proteomes" id="UP000178448"/>
    </source>
</evidence>
<comment type="caution">
    <text evidence="9">The sequence shown here is derived from an EMBL/GenBank/DDBJ whole genome shotgun (WGS) entry which is preliminary data.</text>
</comment>
<dbReference type="PROSITE" id="PS51201">
    <property type="entry name" value="RCK_N"/>
    <property type="match status" value="1"/>
</dbReference>
<evidence type="ECO:0000256" key="7">
    <source>
        <dbReference type="SAM" id="Phobius"/>
    </source>
</evidence>
<keyword evidence="5 7" id="KW-1133">Transmembrane helix</keyword>
<feature type="transmembrane region" description="Helical" evidence="7">
    <location>
        <begin position="57"/>
        <end position="77"/>
    </location>
</feature>
<comment type="subcellular location">
    <subcellularLocation>
        <location evidence="1">Membrane</location>
        <topology evidence="1">Multi-pass membrane protein</topology>
    </subcellularLocation>
</comment>
<dbReference type="InterPro" id="IPR036291">
    <property type="entry name" value="NAD(P)-bd_dom_sf"/>
</dbReference>
<dbReference type="PANTHER" id="PTHR42751:SF3">
    <property type="entry name" value="SODIUM_GLUTAMATE SYMPORTER"/>
    <property type="match status" value="1"/>
</dbReference>
<dbReference type="InterPro" id="IPR006153">
    <property type="entry name" value="Cation/H_exchanger_TM"/>
</dbReference>
<evidence type="ECO:0000313" key="9">
    <source>
        <dbReference type="EMBL" id="OGG01866.1"/>
    </source>
</evidence>
<dbReference type="EMBL" id="MFJD01000009">
    <property type="protein sequence ID" value="OGG01866.1"/>
    <property type="molecule type" value="Genomic_DNA"/>
</dbReference>
<feature type="transmembrane region" description="Helical" evidence="7">
    <location>
        <begin position="368"/>
        <end position="387"/>
    </location>
</feature>
<accession>A0A1F5YP13</accession>
<evidence type="ECO:0000256" key="1">
    <source>
        <dbReference type="ARBA" id="ARBA00004141"/>
    </source>
</evidence>
<dbReference type="Gene3D" id="1.20.1530.20">
    <property type="match status" value="1"/>
</dbReference>
<feature type="transmembrane region" description="Helical" evidence="7">
    <location>
        <begin position="84"/>
        <end position="108"/>
    </location>
</feature>
<sequence>MPEAIITVSTLLLIFSAAILGGLTAMRLGLPLMIGYVFAGIAVGHLFPAFIEHGFLTSVADTGVTLLLFTVGVEFPFHRLKKTIGIVMPAALIQILLVAVAVSLIGSLAGFRPAFAVLTGIIVALSSTAIIVKYLGDRGELDSLSGELAASWMVVQDLSVIPIMVFLPVLTGAFLLTDPAATFTIATLSLAKTVAVLGSVFLLGRWGVPKALNLIAGLKNREIFVLSTVGLIFLCALATYAAGLSAPLGAFLAGLIVSETSQNHAIFSEIRPLRDLFAVVFFTSLGMLLPGTFVLSYLPVILMLTVLILSVKSGVQFVSGRIAGLHRRVAFLLALLLLPVSEFGFIIAREGAQAGSVSGMEYNLLVSVVLMSAILSAPLPAYSGLLYRRFNRLLSSVPQLFNASEPDIGDDGLPLKDHVVICGYGRVGRYIGRALAFCSIPFAVIDFNHATVKAVRQAGFTAVYGDPSDPRILDFAQVDLAKVLVVAIPDLHTQEMVIKNALQLNKRIRIYCRTHFEEDQQLLKELGVHTVIQPEFEAALTLTGKLLSDFGVGRTESEKKMTRLKIEHGMG</sequence>
<feature type="transmembrane region" description="Helical" evidence="7">
    <location>
        <begin position="33"/>
        <end position="51"/>
    </location>
</feature>